<sequence length="215" mass="24605">MLEVCLPVVPRFSSSVAARGRSKSSLQSAQVDWFWCDPRFDVCRSYLRFTFLRVYDFSERHSPGHFQVSSSHSARRLSPQQLLLCSFAVLFRAVAPSRLLHASGLRDFDLQLKILLHAVSLSPVHPDAFQLRLNFASEAREQDSFRERRQEVTARRRLFLGGATTTRGNSHGEELSKRFSCTLSCKRRRRGSKAEEVGVSTAWRKKRFHGECAET</sequence>
<protein>
    <submittedName>
        <fullName evidence="1">Uncharacterized protein</fullName>
    </submittedName>
</protein>
<evidence type="ECO:0000313" key="1">
    <source>
        <dbReference type="EMBL" id="KFG32144.1"/>
    </source>
</evidence>
<dbReference type="VEuPathDB" id="ToxoDB:TGDOM2_206520"/>
<accession>A0A086JJ26</accession>
<gene>
    <name evidence="1" type="ORF">TGDOM2_206520</name>
</gene>
<dbReference type="AlphaFoldDB" id="A0A086JJ26"/>
<name>A0A086JJ26_TOXGO</name>
<evidence type="ECO:0000313" key="2">
    <source>
        <dbReference type="Proteomes" id="UP000028837"/>
    </source>
</evidence>
<dbReference type="EMBL" id="AHZU02001458">
    <property type="protein sequence ID" value="KFG32144.1"/>
    <property type="molecule type" value="Genomic_DNA"/>
</dbReference>
<reference evidence="1 2" key="1">
    <citation type="submission" date="2014-02" db="EMBL/GenBank/DDBJ databases">
        <authorList>
            <person name="Sibley D."/>
            <person name="Venepally P."/>
            <person name="Karamycheva S."/>
            <person name="Hadjithomas M."/>
            <person name="Khan A."/>
            <person name="Brunk B."/>
            <person name="Roos D."/>
            <person name="Caler E."/>
            <person name="Lorenzi H."/>
        </authorList>
    </citation>
    <scope>NUCLEOTIDE SEQUENCE [LARGE SCALE GENOMIC DNA]</scope>
    <source>
        <strain evidence="1 2">GAB2-2007-GAL-DOM2</strain>
    </source>
</reference>
<comment type="caution">
    <text evidence="1">The sequence shown here is derived from an EMBL/GenBank/DDBJ whole genome shotgun (WGS) entry which is preliminary data.</text>
</comment>
<dbReference type="Proteomes" id="UP000028837">
    <property type="component" value="Unassembled WGS sequence"/>
</dbReference>
<organism evidence="1 2">
    <name type="scientific">Toxoplasma gondii GAB2-2007-GAL-DOM2</name>
    <dbReference type="NCBI Taxonomy" id="1130820"/>
    <lineage>
        <taxon>Eukaryota</taxon>
        <taxon>Sar</taxon>
        <taxon>Alveolata</taxon>
        <taxon>Apicomplexa</taxon>
        <taxon>Conoidasida</taxon>
        <taxon>Coccidia</taxon>
        <taxon>Eucoccidiorida</taxon>
        <taxon>Eimeriorina</taxon>
        <taxon>Sarcocystidae</taxon>
        <taxon>Toxoplasma</taxon>
    </lineage>
</organism>
<proteinExistence type="predicted"/>